<accession>A0A0F5QAH2</accession>
<reference evidence="2 3" key="1">
    <citation type="submission" date="2015-03" db="EMBL/GenBank/DDBJ databases">
        <authorList>
            <person name="Lepp D."/>
            <person name="Hassan Y.I."/>
            <person name="Li X.-Z."/>
            <person name="Zhou T."/>
        </authorList>
    </citation>
    <scope>NUCLEOTIDE SEQUENCE [LARGE SCALE GENOMIC DNA]</scope>
    <source>
        <strain evidence="2 3">E84</strain>
    </source>
</reference>
<dbReference type="Pfam" id="PF18724">
    <property type="entry name" value="ADDT"/>
    <property type="match status" value="1"/>
</dbReference>
<dbReference type="EMBL" id="LANJ01000016">
    <property type="protein sequence ID" value="KKC37997.1"/>
    <property type="molecule type" value="Genomic_DNA"/>
</dbReference>
<sequence>MAGLAAFEAQHGALPGIVQLSARDTFVQQMISSLRRIEYIRNMQARAIDPGRIDPNSSLFDPLKGAALLGQNGDLDEAVWMTFVATHFGKHVEDAWKLASNVMGSFGSGPTWNFAEYARQPAAFDAMLQAHQADLADPKISGRFSNHRQYQSKKPDKIGLVFSTFYDWLIADGDFNTKIRNIHLKVGQQPTVVFPALYRSMAPVYGFGRLGNFDFLTMVGKLQLAPIDADSVHMSGATGPFSGAKLLVQAPGAAAMSRKQIEAVVDRLDDTLHVGKQVLEDSLCNWQKSPNHYVYFSG</sequence>
<name>A0A0F5QAH2_9HYPH</name>
<organism evidence="2 3">
    <name type="scientific">Devosia epidermidihirudinis</name>
    <dbReference type="NCBI Taxonomy" id="1293439"/>
    <lineage>
        <taxon>Bacteria</taxon>
        <taxon>Pseudomonadati</taxon>
        <taxon>Pseudomonadota</taxon>
        <taxon>Alphaproteobacteria</taxon>
        <taxon>Hyphomicrobiales</taxon>
        <taxon>Devosiaceae</taxon>
        <taxon>Devosia</taxon>
    </lineage>
</organism>
<feature type="domain" description="Amino acid:DNA transferase" evidence="1">
    <location>
        <begin position="55"/>
        <end position="293"/>
    </location>
</feature>
<keyword evidence="3" id="KW-1185">Reference proteome</keyword>
<dbReference type="InterPro" id="IPR040741">
    <property type="entry name" value="ADDT"/>
</dbReference>
<protein>
    <recommendedName>
        <fullName evidence="1">Amino acid:DNA transferase domain-containing protein</fullName>
    </recommendedName>
</protein>
<dbReference type="PATRIC" id="fig|1293439.3.peg.1618"/>
<evidence type="ECO:0000259" key="1">
    <source>
        <dbReference type="Pfam" id="PF18724"/>
    </source>
</evidence>
<evidence type="ECO:0000313" key="3">
    <source>
        <dbReference type="Proteomes" id="UP000033411"/>
    </source>
</evidence>
<proteinExistence type="predicted"/>
<comment type="caution">
    <text evidence="2">The sequence shown here is derived from an EMBL/GenBank/DDBJ whole genome shotgun (WGS) entry which is preliminary data.</text>
</comment>
<dbReference type="AlphaFoldDB" id="A0A0F5QAH2"/>
<gene>
    <name evidence="2" type="ORF">WH87_10180</name>
</gene>
<evidence type="ECO:0000313" key="2">
    <source>
        <dbReference type="EMBL" id="KKC37997.1"/>
    </source>
</evidence>
<dbReference type="Proteomes" id="UP000033411">
    <property type="component" value="Unassembled WGS sequence"/>
</dbReference>